<proteinExistence type="predicted"/>
<comment type="caution">
    <text evidence="1">The sequence shown here is derived from an EMBL/GenBank/DDBJ whole genome shotgun (WGS) entry which is preliminary data.</text>
</comment>
<evidence type="ECO:0000313" key="1">
    <source>
        <dbReference type="EMBL" id="KAG0417323.1"/>
    </source>
</evidence>
<reference evidence="1 2" key="1">
    <citation type="journal article" date="2020" name="Cell">
        <title>Large-Scale Comparative Analyses of Tick Genomes Elucidate Their Genetic Diversity and Vector Capacities.</title>
        <authorList>
            <consortium name="Tick Genome and Microbiome Consortium (TIGMIC)"/>
            <person name="Jia N."/>
            <person name="Wang J."/>
            <person name="Shi W."/>
            <person name="Du L."/>
            <person name="Sun Y."/>
            <person name="Zhan W."/>
            <person name="Jiang J.F."/>
            <person name="Wang Q."/>
            <person name="Zhang B."/>
            <person name="Ji P."/>
            <person name="Bell-Sakyi L."/>
            <person name="Cui X.M."/>
            <person name="Yuan T.T."/>
            <person name="Jiang B.G."/>
            <person name="Yang W.F."/>
            <person name="Lam T.T."/>
            <person name="Chang Q.C."/>
            <person name="Ding S.J."/>
            <person name="Wang X.J."/>
            <person name="Zhu J.G."/>
            <person name="Ruan X.D."/>
            <person name="Zhao L."/>
            <person name="Wei J.T."/>
            <person name="Ye R.Z."/>
            <person name="Que T.C."/>
            <person name="Du C.H."/>
            <person name="Zhou Y.H."/>
            <person name="Cheng J.X."/>
            <person name="Dai P.F."/>
            <person name="Guo W.B."/>
            <person name="Han X.H."/>
            <person name="Huang E.J."/>
            <person name="Li L.F."/>
            <person name="Wei W."/>
            <person name="Gao Y.C."/>
            <person name="Liu J.Z."/>
            <person name="Shao H.Z."/>
            <person name="Wang X."/>
            <person name="Wang C.C."/>
            <person name="Yang T.C."/>
            <person name="Huo Q.B."/>
            <person name="Li W."/>
            <person name="Chen H.Y."/>
            <person name="Chen S.E."/>
            <person name="Zhou L.G."/>
            <person name="Ni X.B."/>
            <person name="Tian J.H."/>
            <person name="Sheng Y."/>
            <person name="Liu T."/>
            <person name="Pan Y.S."/>
            <person name="Xia L.Y."/>
            <person name="Li J."/>
            <person name="Zhao F."/>
            <person name="Cao W.C."/>
        </authorList>
    </citation>
    <scope>NUCLEOTIDE SEQUENCE [LARGE SCALE GENOMIC DNA]</scope>
    <source>
        <strain evidence="1">Iper-2018</strain>
    </source>
</reference>
<sequence length="1174" mass="130174">MRIANHVVYASKPHVARGFPRAALLVRRELPQSEVDLNDLCTESAEFVAVTVEWRRRPLTIVSAYVAPNAPWDTHALADIRVRAKGDLIVAGDFNAHSQSWGDKQDSPRGRELQATVEALDLRNITSGSQTFIRPGVTGSVIDLTFTTWSLRLSATPQADSWGSDHLPIVIGKPPKVPLRTCQIVDWDHYRTLLGEALEGGFPFNSETLSRVLKEATCEVSVPLTRPNPDLEWLKLRVRRRRAQRKSWVTGKPEDILAYRRLDARFRKHGKKLARRQWRLKCSTLDRPSGGSRAWRMSRTLAGRPIPRNPVLGMAVAMNLRPTEMVELLADTFTEVPLVPTVGPPPENWDKYRHPTAPLMQQPDTDFTLHELQYVLDSLPRHRASPGPDGVTNQALRNVNESALPAMLALINKVWRTAELPDAWRVATTIPLLKPGKPQDQLSSYRPISLTSCLGKVMERMVLRRLVYHLEGARALPDCFSGFRHHRSTVDAIGDIVSSLEEAKAQGWSAVAVFLDVRKAFDALPHKAVISALQRFGVHGRPLKYICAFLSERTMCVKAGNAVSNPRKIIRGVPQGSVVSPLLFALAIASLPAAARVGEEPAYPISMAVYADDVALWSTAPSYRRQRMVCALQRALTNAVHRLHQLGLAISAEKTIALCYAPKRPSKFMPTLRIGDTPVKLAKTATYLGVTLDSRLSWGPAMGEVLQKMRTHTNILRMLGGTTWGTSSHMMLQLYRGLILARPLYALPFATLSANQLKNLEQAQRVALRICLGVPRTASSRHTLTESRINSVENIMQERALGHLTRMSNCDSTITLLMRIAERAESRLGAHLCILGDIAGTPGPLAPLPELHKEPHPLRISLHIPGLRTKKNVAVVVARQLTEDHLVTQYDGWTRVYTDGSVDPSGGPATAAAFFEAAAVGTSERLAHQASSTTAELAAIRLALWGIRTGCIQALRWVILSDSRSALELLSRLERATPLARSIAQDAVELQQEGNDIAFQWLPSHCGIRGNEVVDFLAVRAHKDPECPRSTVPRFSDAKLLVRRAIALQHPDPVVVANAFPARVPRAFDRQTAAVMHRLRTGSAFTPAWISRFRLNVDPICQTCEETADVEHLLLHCSDHEEERTNLRDAFSRLGLPSTNLEELLRPRASRATTDKALKNVVSFLRSAELLEIL</sequence>
<organism evidence="1 2">
    <name type="scientific">Ixodes persulcatus</name>
    <name type="common">Taiga tick</name>
    <dbReference type="NCBI Taxonomy" id="34615"/>
    <lineage>
        <taxon>Eukaryota</taxon>
        <taxon>Metazoa</taxon>
        <taxon>Ecdysozoa</taxon>
        <taxon>Arthropoda</taxon>
        <taxon>Chelicerata</taxon>
        <taxon>Arachnida</taxon>
        <taxon>Acari</taxon>
        <taxon>Parasitiformes</taxon>
        <taxon>Ixodida</taxon>
        <taxon>Ixodoidea</taxon>
        <taxon>Ixodidae</taxon>
        <taxon>Ixodinae</taxon>
        <taxon>Ixodes</taxon>
    </lineage>
</organism>
<evidence type="ECO:0000313" key="2">
    <source>
        <dbReference type="Proteomes" id="UP000805193"/>
    </source>
</evidence>
<dbReference type="Proteomes" id="UP000805193">
    <property type="component" value="Unassembled WGS sequence"/>
</dbReference>
<keyword evidence="2" id="KW-1185">Reference proteome</keyword>
<protein>
    <submittedName>
        <fullName evidence="1">Uncharacterized protein</fullName>
    </submittedName>
</protein>
<gene>
    <name evidence="1" type="ORF">HPB47_005698</name>
</gene>
<accession>A0AC60PC72</accession>
<dbReference type="EMBL" id="JABSTQ010010858">
    <property type="protein sequence ID" value="KAG0417323.1"/>
    <property type="molecule type" value="Genomic_DNA"/>
</dbReference>
<name>A0AC60PC72_IXOPE</name>